<evidence type="ECO:0000256" key="3">
    <source>
        <dbReference type="ARBA" id="ARBA00022475"/>
    </source>
</evidence>
<feature type="transmembrane region" description="Helical" evidence="11">
    <location>
        <begin position="136"/>
        <end position="156"/>
    </location>
</feature>
<feature type="compositionally biased region" description="Basic and acidic residues" evidence="10">
    <location>
        <begin position="222"/>
        <end position="239"/>
    </location>
</feature>
<evidence type="ECO:0000256" key="7">
    <source>
        <dbReference type="ARBA" id="ARBA00023136"/>
    </source>
</evidence>
<feature type="transmembrane region" description="Helical" evidence="11">
    <location>
        <begin position="176"/>
        <end position="200"/>
    </location>
</feature>
<keyword evidence="8" id="KW-0675">Receptor</keyword>
<dbReference type="GO" id="GO:0005886">
    <property type="term" value="C:plasma membrane"/>
    <property type="evidence" value="ECO:0007669"/>
    <property type="project" value="UniProtKB-SubCell"/>
</dbReference>
<evidence type="ECO:0000256" key="2">
    <source>
        <dbReference type="ARBA" id="ARBA00010663"/>
    </source>
</evidence>
<keyword evidence="5 11" id="KW-1133">Transmembrane helix</keyword>
<comment type="subcellular location">
    <subcellularLocation>
        <location evidence="1">Cell membrane</location>
        <topology evidence="1">Multi-pass membrane protein</topology>
    </subcellularLocation>
</comment>
<evidence type="ECO:0000256" key="5">
    <source>
        <dbReference type="ARBA" id="ARBA00022989"/>
    </source>
</evidence>
<dbReference type="InterPro" id="IPR000276">
    <property type="entry name" value="GPCR_Rhodpsn"/>
</dbReference>
<dbReference type="Pfam" id="PF00001">
    <property type="entry name" value="7tm_1"/>
    <property type="match status" value="1"/>
</dbReference>
<dbReference type="InterPro" id="IPR017452">
    <property type="entry name" value="GPCR_Rhodpsn_7TM"/>
</dbReference>
<dbReference type="CDD" id="cd00637">
    <property type="entry name" value="7tm_classA_rhodopsin-like"/>
    <property type="match status" value="1"/>
</dbReference>
<feature type="transmembrane region" description="Helical" evidence="11">
    <location>
        <begin position="61"/>
        <end position="81"/>
    </location>
</feature>
<evidence type="ECO:0000256" key="6">
    <source>
        <dbReference type="ARBA" id="ARBA00023040"/>
    </source>
</evidence>
<evidence type="ECO:0000259" key="12">
    <source>
        <dbReference type="PROSITE" id="PS50262"/>
    </source>
</evidence>
<comment type="similarity">
    <text evidence="2">Belongs to the G-protein coupled receptor 1 family.</text>
</comment>
<evidence type="ECO:0000256" key="11">
    <source>
        <dbReference type="SAM" id="Phobius"/>
    </source>
</evidence>
<feature type="transmembrane region" description="Helical" evidence="11">
    <location>
        <begin position="346"/>
        <end position="368"/>
    </location>
</feature>
<feature type="transmembrane region" description="Helical" evidence="11">
    <location>
        <begin position="26"/>
        <end position="49"/>
    </location>
</feature>
<dbReference type="SUPFAM" id="SSF81321">
    <property type="entry name" value="Family A G protein-coupled receptor-like"/>
    <property type="match status" value="1"/>
</dbReference>
<dbReference type="EMBL" id="GEDC01007087">
    <property type="protein sequence ID" value="JAS30211.1"/>
    <property type="molecule type" value="Transcribed_RNA"/>
</dbReference>
<proteinExistence type="inferred from homology"/>
<evidence type="ECO:0000313" key="13">
    <source>
        <dbReference type="EMBL" id="JAS30211.1"/>
    </source>
</evidence>
<dbReference type="Gene3D" id="1.20.1070.10">
    <property type="entry name" value="Rhodopsin 7-helix transmembrane proteins"/>
    <property type="match status" value="1"/>
</dbReference>
<evidence type="ECO:0000256" key="9">
    <source>
        <dbReference type="ARBA" id="ARBA00023224"/>
    </source>
</evidence>
<keyword evidence="4 11" id="KW-0812">Transmembrane</keyword>
<keyword evidence="6" id="KW-0297">G-protein coupled receptor</keyword>
<sequence>MSSNLPANWTTSDLVSQIGHKFVNNWTYPMGLLSVLSNMLVLISSGLILKSKVHPRSTYMFLGNLALADLMHGLVFLYIVTFYHTIHRGPACIGIIGITSSYVIECSLSVCLIAVDRYIYIHHGLYYSRWMTTKRTRYILLGSWTLSLLIGISPQILFADSSVDGEICSFFAVTPLYVMILMSLAGLLPEVVTISLYVLIFKIAIKTNRAVNKGSRKKVSRKVKDRDSGISIKDEDKRNSSGSATNFNFGFKNVTSQECNTSEDANEQTKFKVDDNDRQSVVSNISLNINKSVLDGGNDIQKFDLNTSKIDTFSIKLDDDEKPTTPTEKGNKAKPQNMLKIKSTMIVFLAMCSFTVTWGPCFVCLMIYPIFCSNHTESKICWNLGNILLFVVINVGLLNALMNPIIYCWWHRGFRNSLSKVCCKKASRERRRNDFVISIRHT</sequence>
<reference evidence="13" key="1">
    <citation type="submission" date="2015-12" db="EMBL/GenBank/DDBJ databases">
        <title>De novo transcriptome assembly of four potential Pierce s Disease insect vectors from Arizona vineyards.</title>
        <authorList>
            <person name="Tassone E.E."/>
        </authorList>
    </citation>
    <scope>NUCLEOTIDE SEQUENCE</scope>
</reference>
<feature type="domain" description="G-protein coupled receptors family 1 profile" evidence="12">
    <location>
        <begin position="37"/>
        <end position="407"/>
    </location>
</feature>
<name>A0A1B6DX19_9HEMI</name>
<organism evidence="13">
    <name type="scientific">Clastoptera arizonana</name>
    <name type="common">Arizona spittle bug</name>
    <dbReference type="NCBI Taxonomy" id="38151"/>
    <lineage>
        <taxon>Eukaryota</taxon>
        <taxon>Metazoa</taxon>
        <taxon>Ecdysozoa</taxon>
        <taxon>Arthropoda</taxon>
        <taxon>Hexapoda</taxon>
        <taxon>Insecta</taxon>
        <taxon>Pterygota</taxon>
        <taxon>Neoptera</taxon>
        <taxon>Paraneoptera</taxon>
        <taxon>Hemiptera</taxon>
        <taxon>Auchenorrhyncha</taxon>
        <taxon>Cercopoidea</taxon>
        <taxon>Clastopteridae</taxon>
        <taxon>Clastoptera</taxon>
    </lineage>
</organism>
<feature type="transmembrane region" description="Helical" evidence="11">
    <location>
        <begin position="93"/>
        <end position="115"/>
    </location>
</feature>
<keyword evidence="7 11" id="KW-0472">Membrane</keyword>
<evidence type="ECO:0000256" key="1">
    <source>
        <dbReference type="ARBA" id="ARBA00004651"/>
    </source>
</evidence>
<dbReference type="PANTHER" id="PTHR24248">
    <property type="entry name" value="ADRENERGIC RECEPTOR-RELATED G-PROTEIN COUPLED RECEPTOR"/>
    <property type="match status" value="1"/>
</dbReference>
<dbReference type="PANTHER" id="PTHR24248:SF192">
    <property type="entry name" value="G-PROTEIN COUPLED RECEPTORS FAMILY 1 PROFILE DOMAIN-CONTAINING PROTEIN"/>
    <property type="match status" value="1"/>
</dbReference>
<feature type="transmembrane region" description="Helical" evidence="11">
    <location>
        <begin position="388"/>
        <end position="410"/>
    </location>
</feature>
<evidence type="ECO:0000256" key="10">
    <source>
        <dbReference type="SAM" id="MobiDB-lite"/>
    </source>
</evidence>
<keyword evidence="9" id="KW-0807">Transducer</keyword>
<feature type="region of interest" description="Disordered" evidence="10">
    <location>
        <begin position="216"/>
        <end position="241"/>
    </location>
</feature>
<dbReference type="GO" id="GO:0004930">
    <property type="term" value="F:G protein-coupled receptor activity"/>
    <property type="evidence" value="ECO:0007669"/>
    <property type="project" value="UniProtKB-KW"/>
</dbReference>
<evidence type="ECO:0000256" key="4">
    <source>
        <dbReference type="ARBA" id="ARBA00022692"/>
    </source>
</evidence>
<dbReference type="PRINTS" id="PR00237">
    <property type="entry name" value="GPCRRHODOPSN"/>
</dbReference>
<accession>A0A1B6DX19</accession>
<keyword evidence="3" id="KW-1003">Cell membrane</keyword>
<evidence type="ECO:0000256" key="8">
    <source>
        <dbReference type="ARBA" id="ARBA00023170"/>
    </source>
</evidence>
<gene>
    <name evidence="13" type="ORF">g.4642</name>
</gene>
<protein>
    <recommendedName>
        <fullName evidence="12">G-protein coupled receptors family 1 profile domain-containing protein</fullName>
    </recommendedName>
</protein>
<dbReference type="PROSITE" id="PS50262">
    <property type="entry name" value="G_PROTEIN_RECEP_F1_2"/>
    <property type="match status" value="1"/>
</dbReference>
<dbReference type="AlphaFoldDB" id="A0A1B6DX19"/>